<sequence>MLTLTAVIRRDEDMYVAECPEVGTASQGKTIEEAVKNLKEATELYLEEFPLKITGTVVPMHDELKPGTLRSVLKLAKVDPGEFAEYL</sequence>
<gene>
    <name evidence="1" type="ORF">ASZ90_014346</name>
</gene>
<proteinExistence type="predicted"/>
<reference evidence="1" key="1">
    <citation type="journal article" date="2015" name="Proc. Natl. Acad. Sci. U.S.A.">
        <title>Networks of energetic and metabolic interactions define dynamics in microbial communities.</title>
        <authorList>
            <person name="Embree M."/>
            <person name="Liu J.K."/>
            <person name="Al-Bassam M.M."/>
            <person name="Zengler K."/>
        </authorList>
    </citation>
    <scope>NUCLEOTIDE SEQUENCE</scope>
</reference>
<dbReference type="PANTHER" id="PTHR34504">
    <property type="entry name" value="ANTITOXIN HICB"/>
    <property type="match status" value="1"/>
</dbReference>
<dbReference type="AlphaFoldDB" id="A0A0W8F562"/>
<accession>A0A0W8F562</accession>
<name>A0A0W8F562_9ZZZZ</name>
<evidence type="ECO:0008006" key="2">
    <source>
        <dbReference type="Google" id="ProtNLM"/>
    </source>
</evidence>
<dbReference type="InterPro" id="IPR035069">
    <property type="entry name" value="TTHA1013/TTHA0281-like"/>
</dbReference>
<dbReference type="SUPFAM" id="SSF143100">
    <property type="entry name" value="TTHA1013/TTHA0281-like"/>
    <property type="match status" value="1"/>
</dbReference>
<organism evidence="1">
    <name type="scientific">hydrocarbon metagenome</name>
    <dbReference type="NCBI Taxonomy" id="938273"/>
    <lineage>
        <taxon>unclassified sequences</taxon>
        <taxon>metagenomes</taxon>
        <taxon>ecological metagenomes</taxon>
    </lineage>
</organism>
<dbReference type="EMBL" id="LNQE01001517">
    <property type="protein sequence ID" value="KUG16015.1"/>
    <property type="molecule type" value="Genomic_DNA"/>
</dbReference>
<comment type="caution">
    <text evidence="1">The sequence shown here is derived from an EMBL/GenBank/DDBJ whole genome shotgun (WGS) entry which is preliminary data.</text>
</comment>
<dbReference type="PANTHER" id="PTHR34504:SF2">
    <property type="entry name" value="UPF0150 PROTEIN SSL0259"/>
    <property type="match status" value="1"/>
</dbReference>
<dbReference type="Gene3D" id="3.30.160.250">
    <property type="match status" value="1"/>
</dbReference>
<protein>
    <recommendedName>
        <fullName evidence="2">HicB-like antitoxin of toxin-antitoxin system domain-containing protein</fullName>
    </recommendedName>
</protein>
<evidence type="ECO:0000313" key="1">
    <source>
        <dbReference type="EMBL" id="KUG16015.1"/>
    </source>
</evidence>
<dbReference type="InterPro" id="IPR051404">
    <property type="entry name" value="TA_system_antitoxin"/>
</dbReference>